<dbReference type="AlphaFoldDB" id="A0A926Y066"/>
<keyword evidence="3" id="KW-1185">Reference proteome</keyword>
<dbReference type="Proteomes" id="UP000598820">
    <property type="component" value="Unassembled WGS sequence"/>
</dbReference>
<reference evidence="2" key="1">
    <citation type="submission" date="2020-09" db="EMBL/GenBank/DDBJ databases">
        <authorList>
            <person name="Kim M.K."/>
        </authorList>
    </citation>
    <scope>NUCLEOTIDE SEQUENCE</scope>
    <source>
        <strain evidence="2">BT702</strain>
    </source>
</reference>
<dbReference type="Pfam" id="PF01381">
    <property type="entry name" value="HTH_3"/>
    <property type="match status" value="1"/>
</dbReference>
<sequence>MINLLTKEFNFTPNGTLLLVSNPTQHTGQMIKEARKKAGLTQKELAEKMGITVSAVTKMETRKVGHSVETLERVAMAIGKQLQINFV</sequence>
<feature type="domain" description="HTH cro/C1-type" evidence="1">
    <location>
        <begin position="31"/>
        <end position="87"/>
    </location>
</feature>
<dbReference type="GO" id="GO:0003677">
    <property type="term" value="F:DNA binding"/>
    <property type="evidence" value="ECO:0007669"/>
    <property type="project" value="InterPro"/>
</dbReference>
<proteinExistence type="predicted"/>
<dbReference type="PROSITE" id="PS50943">
    <property type="entry name" value="HTH_CROC1"/>
    <property type="match status" value="1"/>
</dbReference>
<dbReference type="SUPFAM" id="SSF47413">
    <property type="entry name" value="lambda repressor-like DNA-binding domains"/>
    <property type="match status" value="1"/>
</dbReference>
<protein>
    <submittedName>
        <fullName evidence="2">Helix-turn-helix transcriptional regulator</fullName>
    </submittedName>
</protein>
<dbReference type="SMART" id="SM00530">
    <property type="entry name" value="HTH_XRE"/>
    <property type="match status" value="1"/>
</dbReference>
<dbReference type="InterPro" id="IPR010982">
    <property type="entry name" value="Lambda_DNA-bd_dom_sf"/>
</dbReference>
<comment type="caution">
    <text evidence="2">The sequence shown here is derived from an EMBL/GenBank/DDBJ whole genome shotgun (WGS) entry which is preliminary data.</text>
</comment>
<evidence type="ECO:0000313" key="2">
    <source>
        <dbReference type="EMBL" id="MBD2704168.1"/>
    </source>
</evidence>
<evidence type="ECO:0000313" key="3">
    <source>
        <dbReference type="Proteomes" id="UP000598820"/>
    </source>
</evidence>
<evidence type="ECO:0000259" key="1">
    <source>
        <dbReference type="PROSITE" id="PS50943"/>
    </source>
</evidence>
<dbReference type="Gene3D" id="1.10.260.40">
    <property type="entry name" value="lambda repressor-like DNA-binding domains"/>
    <property type="match status" value="1"/>
</dbReference>
<dbReference type="InterPro" id="IPR001387">
    <property type="entry name" value="Cro/C1-type_HTH"/>
</dbReference>
<gene>
    <name evidence="2" type="ORF">IC229_26225</name>
</gene>
<accession>A0A926Y066</accession>
<name>A0A926Y066_9BACT</name>
<dbReference type="CDD" id="cd00093">
    <property type="entry name" value="HTH_XRE"/>
    <property type="match status" value="1"/>
</dbReference>
<dbReference type="EMBL" id="JACWZY010000028">
    <property type="protein sequence ID" value="MBD2704168.1"/>
    <property type="molecule type" value="Genomic_DNA"/>
</dbReference>
<organism evidence="2 3">
    <name type="scientific">Spirosoma profusum</name>
    <dbReference type="NCBI Taxonomy" id="2771354"/>
    <lineage>
        <taxon>Bacteria</taxon>
        <taxon>Pseudomonadati</taxon>
        <taxon>Bacteroidota</taxon>
        <taxon>Cytophagia</taxon>
        <taxon>Cytophagales</taxon>
        <taxon>Cytophagaceae</taxon>
        <taxon>Spirosoma</taxon>
    </lineage>
</organism>